<reference evidence="2" key="2">
    <citation type="journal article" date="2021" name="Syst. Appl. Microbiol.">
        <title>Roseomonas hellenica sp. nov., isolated from roots of wild-growing Alkanna tinctoria.</title>
        <authorList>
            <person name="Rat A."/>
            <person name="Naranjo H.D."/>
            <person name="Lebbe L."/>
            <person name="Cnockaert M."/>
            <person name="Krigas N."/>
            <person name="Grigoriadou K."/>
            <person name="Maloupa E."/>
            <person name="Willems A."/>
        </authorList>
    </citation>
    <scope>NUCLEOTIDE SEQUENCE</scope>
    <source>
        <strain evidence="2">LMG 31228</strain>
    </source>
</reference>
<dbReference type="RefSeq" id="WP_211845692.1">
    <property type="nucleotide sequence ID" value="NZ_JAAEDL010000005.1"/>
</dbReference>
<gene>
    <name evidence="2" type="ORF">GXW74_06630</name>
</gene>
<feature type="region of interest" description="Disordered" evidence="1">
    <location>
        <begin position="357"/>
        <end position="380"/>
    </location>
</feature>
<comment type="caution">
    <text evidence="2">The sequence shown here is derived from an EMBL/GenBank/DDBJ whole genome shotgun (WGS) entry which is preliminary data.</text>
</comment>
<evidence type="ECO:0000256" key="1">
    <source>
        <dbReference type="SAM" id="MobiDB-lite"/>
    </source>
</evidence>
<evidence type="ECO:0000313" key="3">
    <source>
        <dbReference type="Proteomes" id="UP001138709"/>
    </source>
</evidence>
<dbReference type="EMBL" id="JAAEDL010000005">
    <property type="protein sequence ID" value="MBR0680155.1"/>
    <property type="molecule type" value="Genomic_DNA"/>
</dbReference>
<name>A0A9X9X8W9_9PROT</name>
<organism evidence="2 3">
    <name type="scientific">Neoroseomonas eburnea</name>
    <dbReference type="NCBI Taxonomy" id="1346889"/>
    <lineage>
        <taxon>Bacteria</taxon>
        <taxon>Pseudomonadati</taxon>
        <taxon>Pseudomonadota</taxon>
        <taxon>Alphaproteobacteria</taxon>
        <taxon>Acetobacterales</taxon>
        <taxon>Acetobacteraceae</taxon>
        <taxon>Neoroseomonas</taxon>
    </lineage>
</organism>
<dbReference type="Proteomes" id="UP001138709">
    <property type="component" value="Unassembled WGS sequence"/>
</dbReference>
<sequence>MPTAEDIRWFKEQFQAPIAAAIAGTPFDVDMLVAIACQETGHIWSTLRRKNMPTAQILALCVGDTLDDTAGRRAFPRNKAELIAAPKGQMMFDIARKALVDMAVHINGFAGVAANPNKFCHGYGVFQRDLQFFKVDPDYFLQRRYETFGDTLAQCLGELKRGLRKLGFENKASLSDMEFAFVAIAYNTGGFRPGKGLRQGHFDGRKFYGEKVFEFVRLAHTVAGPGGAPAIAPPPPGAAIMPPPTPVAAQGAFFAVETLEAPLRVRSEPRKSDPPGKNVVAHLPDGHIVRAVTGRPVNGFLEIETSLSGANIHGFCSLKLLVPAPGATEVPVVAPAAAPPTRGVVAVFMPRREGTVTKRTAPAGAHSLNEPDQPGRTGTTPQELVTEIGKIIDYLAVDRSTHRRYQPGGGKTFCNIYAHDFCLLAGTFLPRVWWTQRALDALAAGREVKPLIGDTIREMRANDLFRWLDDFGTAFGWRRTGTTTKLQEAANQGAIGLIVARRKEDGKSGHIVIVVPETATDSARRNPAGEVTAPLQSQAGATNFRRDTGRANWWNGEEFAESAFWVHA</sequence>
<keyword evidence="3" id="KW-1185">Reference proteome</keyword>
<evidence type="ECO:0008006" key="4">
    <source>
        <dbReference type="Google" id="ProtNLM"/>
    </source>
</evidence>
<reference evidence="2" key="1">
    <citation type="submission" date="2020-01" db="EMBL/GenBank/DDBJ databases">
        <authorList>
            <person name="Rat A."/>
        </authorList>
    </citation>
    <scope>NUCLEOTIDE SEQUENCE</scope>
    <source>
        <strain evidence="2">LMG 31228</strain>
    </source>
</reference>
<protein>
    <recommendedName>
        <fullName evidence="4">SH3 domain-containing protein</fullName>
    </recommendedName>
</protein>
<proteinExistence type="predicted"/>
<accession>A0A9X9X8W9</accession>
<dbReference type="Gene3D" id="3.90.1720.10">
    <property type="entry name" value="endopeptidase domain like (from Nostoc punctiforme)"/>
    <property type="match status" value="1"/>
</dbReference>
<evidence type="ECO:0000313" key="2">
    <source>
        <dbReference type="EMBL" id="MBR0680155.1"/>
    </source>
</evidence>
<dbReference type="AlphaFoldDB" id="A0A9X9X8W9"/>